<organism evidence="1">
    <name type="scientific">marine sediment metagenome</name>
    <dbReference type="NCBI Taxonomy" id="412755"/>
    <lineage>
        <taxon>unclassified sequences</taxon>
        <taxon>metagenomes</taxon>
        <taxon>ecological metagenomes</taxon>
    </lineage>
</organism>
<sequence length="93" mass="10099">MDGASLTWLHQHVVAHPVTAAVLPPVTEWVQLPAPRLEEPHRFPVRLLAAAGVIMLPSPVVADRCRRSCTFSQVRNTQNRRVGCSLGGVVAAK</sequence>
<evidence type="ECO:0000313" key="1">
    <source>
        <dbReference type="EMBL" id="KKN62252.1"/>
    </source>
</evidence>
<accession>A0A0F9SIW9</accession>
<dbReference type="EMBL" id="LAZR01000631">
    <property type="protein sequence ID" value="KKN62252.1"/>
    <property type="molecule type" value="Genomic_DNA"/>
</dbReference>
<comment type="caution">
    <text evidence="1">The sequence shown here is derived from an EMBL/GenBank/DDBJ whole genome shotgun (WGS) entry which is preliminary data.</text>
</comment>
<reference evidence="1" key="1">
    <citation type="journal article" date="2015" name="Nature">
        <title>Complex archaea that bridge the gap between prokaryotes and eukaryotes.</title>
        <authorList>
            <person name="Spang A."/>
            <person name="Saw J.H."/>
            <person name="Jorgensen S.L."/>
            <person name="Zaremba-Niedzwiedzka K."/>
            <person name="Martijn J."/>
            <person name="Lind A.E."/>
            <person name="van Eijk R."/>
            <person name="Schleper C."/>
            <person name="Guy L."/>
            <person name="Ettema T.J."/>
        </authorList>
    </citation>
    <scope>NUCLEOTIDE SEQUENCE</scope>
</reference>
<dbReference type="AlphaFoldDB" id="A0A0F9SIW9"/>
<gene>
    <name evidence="1" type="ORF">LCGC14_0513890</name>
</gene>
<name>A0A0F9SIW9_9ZZZZ</name>
<protein>
    <submittedName>
        <fullName evidence="1">Uncharacterized protein</fullName>
    </submittedName>
</protein>
<proteinExistence type="predicted"/>